<dbReference type="InterPro" id="IPR008927">
    <property type="entry name" value="6-PGluconate_DH-like_C_sf"/>
</dbReference>
<dbReference type="GO" id="GO:0015940">
    <property type="term" value="P:pantothenate biosynthetic process"/>
    <property type="evidence" value="ECO:0007669"/>
    <property type="project" value="UniProtKB-KW"/>
</dbReference>
<evidence type="ECO:0000256" key="10">
    <source>
        <dbReference type="RuleBase" id="RU362068"/>
    </source>
</evidence>
<dbReference type="AlphaFoldDB" id="A0A917L3J3"/>
<dbReference type="Proteomes" id="UP000661507">
    <property type="component" value="Unassembled WGS sequence"/>
</dbReference>
<dbReference type="EMBL" id="BMKW01000020">
    <property type="protein sequence ID" value="GGJ41108.1"/>
    <property type="molecule type" value="Genomic_DNA"/>
</dbReference>
<reference evidence="13" key="1">
    <citation type="journal article" date="2014" name="Int. J. Syst. Evol. Microbiol.">
        <title>Complete genome sequence of Corynebacterium casei LMG S-19264T (=DSM 44701T), isolated from a smear-ripened cheese.</title>
        <authorList>
            <consortium name="US DOE Joint Genome Institute (JGI-PGF)"/>
            <person name="Walter F."/>
            <person name="Albersmeier A."/>
            <person name="Kalinowski J."/>
            <person name="Ruckert C."/>
        </authorList>
    </citation>
    <scope>NUCLEOTIDE SEQUENCE</scope>
    <source>
        <strain evidence="13">CGMCC 1.3617</strain>
    </source>
</reference>
<comment type="catalytic activity">
    <reaction evidence="9 10">
        <text>(R)-pantoate + NADP(+) = 2-dehydropantoate + NADPH + H(+)</text>
        <dbReference type="Rhea" id="RHEA:16233"/>
        <dbReference type="ChEBI" id="CHEBI:11561"/>
        <dbReference type="ChEBI" id="CHEBI:15378"/>
        <dbReference type="ChEBI" id="CHEBI:15980"/>
        <dbReference type="ChEBI" id="CHEBI:57783"/>
        <dbReference type="ChEBI" id="CHEBI:58349"/>
        <dbReference type="EC" id="1.1.1.169"/>
    </reaction>
</comment>
<evidence type="ECO:0000256" key="7">
    <source>
        <dbReference type="ARBA" id="ARBA00023002"/>
    </source>
</evidence>
<dbReference type="GO" id="GO:0005737">
    <property type="term" value="C:cytoplasm"/>
    <property type="evidence" value="ECO:0007669"/>
    <property type="project" value="TreeGrafter"/>
</dbReference>
<dbReference type="Gene3D" id="1.10.1040.10">
    <property type="entry name" value="N-(1-d-carboxylethyl)-l-norvaline Dehydrogenase, domain 2"/>
    <property type="match status" value="1"/>
</dbReference>
<dbReference type="NCBIfam" id="TIGR00745">
    <property type="entry name" value="apbA_panE"/>
    <property type="match status" value="1"/>
</dbReference>
<dbReference type="PANTHER" id="PTHR21708">
    <property type="entry name" value="PROBABLE 2-DEHYDROPANTOATE 2-REDUCTASE"/>
    <property type="match status" value="1"/>
</dbReference>
<sequence length="317" mass="32553">MNATEKPMRIAMVAPGGGGGYFGGMLAKAGEDVAALERCAHLAAIRKSGLRVEGPRGDDTLRMDTSDDAGSLGLADIVLFAVKLYQVEEAARAAASLFGPETLGISLLNGVTGPDAIASALPGATILPGCAYVSAVITAPGHIRYTGAMSSIVFGAPVGDEAARAKAADVAERCRRAGIGAEMTEDARSALWGKLSGLAANAAMTTAARLPAGPLYADHDILEVVAALIAETAAVARAEGVTLPDDIEETWLTRLKGLLPGMYASMFHDIAKGGPLEVDGFLGHIVREGRRLGVPTPHHAALYAVLKPHRAGSPATE</sequence>
<evidence type="ECO:0000259" key="12">
    <source>
        <dbReference type="Pfam" id="PF08546"/>
    </source>
</evidence>
<dbReference type="Pfam" id="PF02558">
    <property type="entry name" value="ApbA"/>
    <property type="match status" value="1"/>
</dbReference>
<protein>
    <recommendedName>
        <fullName evidence="4 10">2-dehydropantoate 2-reductase</fullName>
        <ecNumber evidence="3 10">1.1.1.169</ecNumber>
    </recommendedName>
    <alternativeName>
        <fullName evidence="8 10">Ketopantoate reductase</fullName>
    </alternativeName>
</protein>
<dbReference type="InterPro" id="IPR036291">
    <property type="entry name" value="NAD(P)-bd_dom_sf"/>
</dbReference>
<feature type="domain" description="Ketopantoate reductase C-terminal" evidence="12">
    <location>
        <begin position="187"/>
        <end position="308"/>
    </location>
</feature>
<dbReference type="PANTHER" id="PTHR21708:SF26">
    <property type="entry name" value="2-DEHYDROPANTOATE 2-REDUCTASE"/>
    <property type="match status" value="1"/>
</dbReference>
<evidence type="ECO:0000256" key="2">
    <source>
        <dbReference type="ARBA" id="ARBA00007870"/>
    </source>
</evidence>
<comment type="similarity">
    <text evidence="2 10">Belongs to the ketopantoate reductase family.</text>
</comment>
<dbReference type="SUPFAM" id="SSF51735">
    <property type="entry name" value="NAD(P)-binding Rossmann-fold domains"/>
    <property type="match status" value="1"/>
</dbReference>
<dbReference type="InterPro" id="IPR003710">
    <property type="entry name" value="ApbA"/>
</dbReference>
<evidence type="ECO:0000256" key="5">
    <source>
        <dbReference type="ARBA" id="ARBA00022655"/>
    </source>
</evidence>
<accession>A0A917L3J3</accession>
<comment type="pathway">
    <text evidence="1 10">Cofactor biosynthesis; (R)-pantothenate biosynthesis; (R)-pantoate from 3-methyl-2-oxobutanoate: step 2/2.</text>
</comment>
<evidence type="ECO:0000256" key="6">
    <source>
        <dbReference type="ARBA" id="ARBA00022857"/>
    </source>
</evidence>
<keyword evidence="14" id="KW-1185">Reference proteome</keyword>
<feature type="domain" description="Ketopantoate reductase N-terminal" evidence="11">
    <location>
        <begin position="14"/>
        <end position="156"/>
    </location>
</feature>
<evidence type="ECO:0000313" key="13">
    <source>
        <dbReference type="EMBL" id="GGJ41108.1"/>
    </source>
</evidence>
<dbReference type="InterPro" id="IPR013752">
    <property type="entry name" value="KPA_reductase"/>
</dbReference>
<gene>
    <name evidence="13" type="ORF">GCM10011320_55930</name>
</gene>
<evidence type="ECO:0000259" key="11">
    <source>
        <dbReference type="Pfam" id="PF02558"/>
    </source>
</evidence>
<comment type="function">
    <text evidence="10">Catalyzes the NADPH-dependent reduction of ketopantoate into pantoic acid.</text>
</comment>
<evidence type="ECO:0000256" key="3">
    <source>
        <dbReference type="ARBA" id="ARBA00013014"/>
    </source>
</evidence>
<evidence type="ECO:0000256" key="9">
    <source>
        <dbReference type="ARBA" id="ARBA00048793"/>
    </source>
</evidence>
<reference evidence="13" key="2">
    <citation type="submission" date="2020-09" db="EMBL/GenBank/DDBJ databases">
        <authorList>
            <person name="Sun Q."/>
            <person name="Zhou Y."/>
        </authorList>
    </citation>
    <scope>NUCLEOTIDE SEQUENCE</scope>
    <source>
        <strain evidence="13">CGMCC 1.3617</strain>
    </source>
</reference>
<name>A0A917L3J3_9PROT</name>
<proteinExistence type="inferred from homology"/>
<keyword evidence="6 10" id="KW-0521">NADP</keyword>
<evidence type="ECO:0000313" key="14">
    <source>
        <dbReference type="Proteomes" id="UP000661507"/>
    </source>
</evidence>
<dbReference type="EC" id="1.1.1.169" evidence="3 10"/>
<dbReference type="Gene3D" id="3.40.50.720">
    <property type="entry name" value="NAD(P)-binding Rossmann-like Domain"/>
    <property type="match status" value="1"/>
</dbReference>
<dbReference type="GO" id="GO:0008677">
    <property type="term" value="F:2-dehydropantoate 2-reductase activity"/>
    <property type="evidence" value="ECO:0007669"/>
    <property type="project" value="UniProtKB-EC"/>
</dbReference>
<evidence type="ECO:0000256" key="4">
    <source>
        <dbReference type="ARBA" id="ARBA00019465"/>
    </source>
</evidence>
<evidence type="ECO:0000256" key="1">
    <source>
        <dbReference type="ARBA" id="ARBA00004994"/>
    </source>
</evidence>
<organism evidence="13 14">
    <name type="scientific">Neoroseomonas lacus</name>
    <dbReference type="NCBI Taxonomy" id="287609"/>
    <lineage>
        <taxon>Bacteria</taxon>
        <taxon>Pseudomonadati</taxon>
        <taxon>Pseudomonadota</taxon>
        <taxon>Alphaproteobacteria</taxon>
        <taxon>Acetobacterales</taxon>
        <taxon>Acetobacteraceae</taxon>
        <taxon>Neoroseomonas</taxon>
    </lineage>
</organism>
<keyword evidence="5 10" id="KW-0566">Pantothenate biosynthesis</keyword>
<dbReference type="SUPFAM" id="SSF48179">
    <property type="entry name" value="6-phosphogluconate dehydrogenase C-terminal domain-like"/>
    <property type="match status" value="1"/>
</dbReference>
<keyword evidence="7 10" id="KW-0560">Oxidoreductase</keyword>
<dbReference type="InterPro" id="IPR013328">
    <property type="entry name" value="6PGD_dom2"/>
</dbReference>
<comment type="caution">
    <text evidence="13">The sequence shown here is derived from an EMBL/GenBank/DDBJ whole genome shotgun (WGS) entry which is preliminary data.</text>
</comment>
<dbReference type="Pfam" id="PF08546">
    <property type="entry name" value="ApbA_C"/>
    <property type="match status" value="1"/>
</dbReference>
<dbReference type="FunFam" id="1.10.1040.10:FF:000017">
    <property type="entry name" value="2-dehydropantoate 2-reductase"/>
    <property type="match status" value="1"/>
</dbReference>
<evidence type="ECO:0000256" key="8">
    <source>
        <dbReference type="ARBA" id="ARBA00032024"/>
    </source>
</evidence>
<dbReference type="InterPro" id="IPR051402">
    <property type="entry name" value="KPR-Related"/>
</dbReference>
<dbReference type="InterPro" id="IPR013332">
    <property type="entry name" value="KPR_N"/>
</dbReference>